<evidence type="ECO:0000313" key="2">
    <source>
        <dbReference type="EMBL" id="KIY42918.1"/>
    </source>
</evidence>
<name>A0A0D6ZZE7_9AGAR</name>
<evidence type="ECO:0000256" key="1">
    <source>
        <dbReference type="SAM" id="MobiDB-lite"/>
    </source>
</evidence>
<feature type="compositionally biased region" description="Acidic residues" evidence="1">
    <location>
        <begin position="216"/>
        <end position="228"/>
    </location>
</feature>
<evidence type="ECO:0000313" key="3">
    <source>
        <dbReference type="Proteomes" id="UP000054144"/>
    </source>
</evidence>
<protein>
    <submittedName>
        <fullName evidence="2">Uncharacterized protein</fullName>
    </submittedName>
</protein>
<dbReference type="AlphaFoldDB" id="A0A0D6ZZE7"/>
<proteinExistence type="predicted"/>
<organism evidence="2 3">
    <name type="scientific">Fistulina hepatica ATCC 64428</name>
    <dbReference type="NCBI Taxonomy" id="1128425"/>
    <lineage>
        <taxon>Eukaryota</taxon>
        <taxon>Fungi</taxon>
        <taxon>Dikarya</taxon>
        <taxon>Basidiomycota</taxon>
        <taxon>Agaricomycotina</taxon>
        <taxon>Agaricomycetes</taxon>
        <taxon>Agaricomycetidae</taxon>
        <taxon>Agaricales</taxon>
        <taxon>Fistulinaceae</taxon>
        <taxon>Fistulina</taxon>
    </lineage>
</organism>
<dbReference type="Proteomes" id="UP000054144">
    <property type="component" value="Unassembled WGS sequence"/>
</dbReference>
<reference evidence="2 3" key="1">
    <citation type="journal article" date="2015" name="Fungal Genet. Biol.">
        <title>Evolution of novel wood decay mechanisms in Agaricales revealed by the genome sequences of Fistulina hepatica and Cylindrobasidium torrendii.</title>
        <authorList>
            <person name="Floudas D."/>
            <person name="Held B.W."/>
            <person name="Riley R."/>
            <person name="Nagy L.G."/>
            <person name="Koehler G."/>
            <person name="Ransdell A.S."/>
            <person name="Younus H."/>
            <person name="Chow J."/>
            <person name="Chiniquy J."/>
            <person name="Lipzen A."/>
            <person name="Tritt A."/>
            <person name="Sun H."/>
            <person name="Haridas S."/>
            <person name="LaButti K."/>
            <person name="Ohm R.A."/>
            <person name="Kues U."/>
            <person name="Blanchette R.A."/>
            <person name="Grigoriev I.V."/>
            <person name="Minto R.E."/>
            <person name="Hibbett D.S."/>
        </authorList>
    </citation>
    <scope>NUCLEOTIDE SEQUENCE [LARGE SCALE GENOMIC DNA]</scope>
    <source>
        <strain evidence="2 3">ATCC 64428</strain>
    </source>
</reference>
<dbReference type="EMBL" id="KN882150">
    <property type="protein sequence ID" value="KIY42918.1"/>
    <property type="molecule type" value="Genomic_DNA"/>
</dbReference>
<dbReference type="OrthoDB" id="2996582at2759"/>
<feature type="region of interest" description="Disordered" evidence="1">
    <location>
        <begin position="192"/>
        <end position="253"/>
    </location>
</feature>
<accession>A0A0D6ZZE7</accession>
<keyword evidence="3" id="KW-1185">Reference proteome</keyword>
<feature type="compositionally biased region" description="Acidic residues" evidence="1">
    <location>
        <begin position="236"/>
        <end position="245"/>
    </location>
</feature>
<gene>
    <name evidence="2" type="ORF">FISHEDRAFT_78981</name>
</gene>
<sequence>MSDVRPSSHWTVPQVDILQRDRRAFHRDLTAALKFGMHHPYYEAPLYAVYKTLLQEFDIRIGNASNFAVVSSPQYQLLFKGDDVGSEGKNSRRHPDFGTVIFDDTPNPRLLFLSEVKRLHFPGVEWFDADSPAYEEVTSNIVRRGDITTQLRGQAKYAFKQFPNQRRVFIFLFIGPYYYLYTFSRDRTSPIARKAPRASQTRAEGSRKRRRRGVYDSDDDGDDGDDVEKDPSYKDSDEEDEEEPVEESHGDPTAPIQMNLALEFNNGIATLSADFVQSVTYILKVLNDEQDVVFPFDDLQNVAWFPLM</sequence>